<evidence type="ECO:0000313" key="2">
    <source>
        <dbReference type="EMBL" id="ELZ11716.1"/>
    </source>
</evidence>
<keyword evidence="3" id="KW-1185">Reference proteome</keyword>
<evidence type="ECO:0000313" key="3">
    <source>
        <dbReference type="Proteomes" id="UP000011560"/>
    </source>
</evidence>
<organism evidence="2 3">
    <name type="scientific">Halovivax asiaticus JCM 14624</name>
    <dbReference type="NCBI Taxonomy" id="1227490"/>
    <lineage>
        <taxon>Archaea</taxon>
        <taxon>Methanobacteriati</taxon>
        <taxon>Methanobacteriota</taxon>
        <taxon>Stenosarchaea group</taxon>
        <taxon>Halobacteria</taxon>
        <taxon>Halobacteriales</taxon>
        <taxon>Natrialbaceae</taxon>
        <taxon>Halovivax</taxon>
    </lineage>
</organism>
<gene>
    <name evidence="2" type="ORF">C479_06662</name>
</gene>
<feature type="transmembrane region" description="Helical" evidence="1">
    <location>
        <begin position="40"/>
        <end position="62"/>
    </location>
</feature>
<reference evidence="2 3" key="1">
    <citation type="journal article" date="2014" name="PLoS Genet.">
        <title>Phylogenetically driven sequencing of extremely halophilic archaea reveals strategies for static and dynamic osmo-response.</title>
        <authorList>
            <person name="Becker E.A."/>
            <person name="Seitzer P.M."/>
            <person name="Tritt A."/>
            <person name="Larsen D."/>
            <person name="Krusor M."/>
            <person name="Yao A.I."/>
            <person name="Wu D."/>
            <person name="Madern D."/>
            <person name="Eisen J.A."/>
            <person name="Darling A.E."/>
            <person name="Facciotti M.T."/>
        </authorList>
    </citation>
    <scope>NUCLEOTIDE SEQUENCE [LARGE SCALE GENOMIC DNA]</scope>
    <source>
        <strain evidence="2 3">JCM 14624</strain>
    </source>
</reference>
<dbReference type="AlphaFoldDB" id="M0BLF2"/>
<dbReference type="EMBL" id="AOIQ01000011">
    <property type="protein sequence ID" value="ELZ11716.1"/>
    <property type="molecule type" value="Genomic_DNA"/>
</dbReference>
<dbReference type="RefSeq" id="WP_007699735.1">
    <property type="nucleotide sequence ID" value="NZ_AOIQ01000011.1"/>
</dbReference>
<feature type="transmembrane region" description="Helical" evidence="1">
    <location>
        <begin position="12"/>
        <end position="31"/>
    </location>
</feature>
<name>M0BLF2_9EURY</name>
<evidence type="ECO:0000256" key="1">
    <source>
        <dbReference type="SAM" id="Phobius"/>
    </source>
</evidence>
<dbReference type="STRING" id="1227490.C479_06662"/>
<keyword evidence="1" id="KW-0472">Membrane</keyword>
<dbReference type="Proteomes" id="UP000011560">
    <property type="component" value="Unassembled WGS sequence"/>
</dbReference>
<sequence>MRFPTPDPTAYAKLILVSLGTLAVLQYVGLFRERSGEVDVVFLVVVGLVMPIMIYAISVAGANSELVPDWDEMTQ</sequence>
<protein>
    <submittedName>
        <fullName evidence="2">Uncharacterized protein</fullName>
    </submittedName>
</protein>
<dbReference type="OrthoDB" id="329226at2157"/>
<keyword evidence="1" id="KW-1133">Transmembrane helix</keyword>
<proteinExistence type="predicted"/>
<keyword evidence="1" id="KW-0812">Transmembrane</keyword>
<comment type="caution">
    <text evidence="2">The sequence shown here is derived from an EMBL/GenBank/DDBJ whole genome shotgun (WGS) entry which is preliminary data.</text>
</comment>
<accession>M0BLF2</accession>